<dbReference type="HOGENOM" id="CLU_115256_1_0_2"/>
<dbReference type="OrthoDB" id="28537at2157"/>
<dbReference type="STRING" id="410359.Pcal_0049"/>
<evidence type="ECO:0000313" key="2">
    <source>
        <dbReference type="Proteomes" id="UP000001431"/>
    </source>
</evidence>
<keyword evidence="2" id="KW-1185">Reference proteome</keyword>
<protein>
    <submittedName>
        <fullName evidence="1">PaREP1/PaREP8 domain containing family protein</fullName>
    </submittedName>
</protein>
<dbReference type="AlphaFoldDB" id="A3MS72"/>
<name>A3MS72_PYRCJ</name>
<dbReference type="Pfam" id="PF05942">
    <property type="entry name" value="PaREP1"/>
    <property type="match status" value="1"/>
</dbReference>
<dbReference type="InterPro" id="IPR010268">
    <property type="entry name" value="PaREP1"/>
</dbReference>
<evidence type="ECO:0000313" key="1">
    <source>
        <dbReference type="EMBL" id="ABO07489.1"/>
    </source>
</evidence>
<dbReference type="eggNOG" id="arCOG03722">
    <property type="taxonomic scope" value="Archaea"/>
</dbReference>
<sequence length="199" mass="23345">MDALQHLVDFIKRKKPDEDPVAYLYRLVEETLDPSERVDFYVESSEHFWREGLELVEKGELRQGSEKIWNSVVQLVKAAAEKKGLKHHTHRLVWATVRKIAMEHDPETITLFAAIEQLHINFYEGHLDKWDVEKLTEAAAKLRKVLFAYSMQIRQDMRSKIIRSTSSHLLFLNPLSTPRRCILNSNRIRPLLSLLYLVI</sequence>
<gene>
    <name evidence="1" type="ordered locus">Pcal_0049</name>
</gene>
<dbReference type="PANTHER" id="PTHR34237">
    <property type="entry name" value="PAREP8-RELATED"/>
    <property type="match status" value="1"/>
</dbReference>
<reference evidence="1" key="1">
    <citation type="submission" date="2007-02" db="EMBL/GenBank/DDBJ databases">
        <title>Complete sequence of Pyrobaculum calidifontis JCM 11548.</title>
        <authorList>
            <consortium name="US DOE Joint Genome Institute"/>
            <person name="Copeland A."/>
            <person name="Lucas S."/>
            <person name="Lapidus A."/>
            <person name="Barry K."/>
            <person name="Glavina del Rio T."/>
            <person name="Dalin E."/>
            <person name="Tice H."/>
            <person name="Pitluck S."/>
            <person name="Chain P."/>
            <person name="Malfatti S."/>
            <person name="Shin M."/>
            <person name="Vergez L."/>
            <person name="Schmutz J."/>
            <person name="Larimer F."/>
            <person name="Land M."/>
            <person name="Hauser L."/>
            <person name="Kyrpides N."/>
            <person name="Mikhailova N."/>
            <person name="Cozen A.E."/>
            <person name="Fitz-Gibbon S.T."/>
            <person name="House C.H."/>
            <person name="Saltikov C."/>
            <person name="Lowe T.M."/>
            <person name="Richardson P."/>
        </authorList>
    </citation>
    <scope>NUCLEOTIDE SEQUENCE [LARGE SCALE GENOMIC DNA]</scope>
    <source>
        <strain evidence="1">JCM 11548</strain>
    </source>
</reference>
<dbReference type="GeneID" id="4908333"/>
<dbReference type="Gene3D" id="1.20.120.330">
    <property type="entry name" value="Nucleotidyltransferases domain 2"/>
    <property type="match status" value="1"/>
</dbReference>
<dbReference type="RefSeq" id="WP_011848746.1">
    <property type="nucleotide sequence ID" value="NC_009073.1"/>
</dbReference>
<dbReference type="EMBL" id="CP000561">
    <property type="protein sequence ID" value="ABO07489.1"/>
    <property type="molecule type" value="Genomic_DNA"/>
</dbReference>
<dbReference type="PANTHER" id="PTHR34237:SF1">
    <property type="entry name" value="PAREP8"/>
    <property type="match status" value="1"/>
</dbReference>
<proteinExistence type="predicted"/>
<organism evidence="1 2">
    <name type="scientific">Pyrobaculum calidifontis (strain DSM 21063 / JCM 11548 / VA1)</name>
    <dbReference type="NCBI Taxonomy" id="410359"/>
    <lineage>
        <taxon>Archaea</taxon>
        <taxon>Thermoproteota</taxon>
        <taxon>Thermoprotei</taxon>
        <taxon>Thermoproteales</taxon>
        <taxon>Thermoproteaceae</taxon>
        <taxon>Pyrobaculum</taxon>
    </lineage>
</organism>
<accession>A3MS72</accession>
<dbReference type="KEGG" id="pcl:Pcal_0049"/>
<dbReference type="Proteomes" id="UP000001431">
    <property type="component" value="Chromosome"/>
</dbReference>